<dbReference type="EMBL" id="SJTG01000005">
    <property type="protein sequence ID" value="TCI07318.1"/>
    <property type="molecule type" value="Genomic_DNA"/>
</dbReference>
<gene>
    <name evidence="2" type="ORF">EZM97_32510</name>
</gene>
<evidence type="ECO:0000313" key="3">
    <source>
        <dbReference type="Proteomes" id="UP000291822"/>
    </source>
</evidence>
<reference evidence="2 3" key="1">
    <citation type="submission" date="2019-02" db="EMBL/GenBank/DDBJ databases">
        <title>Dyella amyloliquefaciens sp. nov., isolated from forest soil.</title>
        <authorList>
            <person name="Gao Z.-H."/>
            <person name="Qiu L.-H."/>
        </authorList>
    </citation>
    <scope>NUCLEOTIDE SEQUENCE [LARGE SCALE GENOMIC DNA]</scope>
    <source>
        <strain evidence="2 3">KACC 12747</strain>
    </source>
</reference>
<evidence type="ECO:0000256" key="1">
    <source>
        <dbReference type="SAM" id="SignalP"/>
    </source>
</evidence>
<name>A0A4V2NL59_9GAMM</name>
<protein>
    <recommendedName>
        <fullName evidence="4">WG repeat-containing protein</fullName>
    </recommendedName>
</protein>
<organism evidence="2 3">
    <name type="scientific">Dyella soli</name>
    <dbReference type="NCBI Taxonomy" id="522319"/>
    <lineage>
        <taxon>Bacteria</taxon>
        <taxon>Pseudomonadati</taxon>
        <taxon>Pseudomonadota</taxon>
        <taxon>Gammaproteobacteria</taxon>
        <taxon>Lysobacterales</taxon>
        <taxon>Rhodanobacteraceae</taxon>
        <taxon>Dyella</taxon>
    </lineage>
</organism>
<keyword evidence="1" id="KW-0732">Signal</keyword>
<accession>A0A4V2NL59</accession>
<feature type="signal peptide" evidence="1">
    <location>
        <begin position="1"/>
        <end position="22"/>
    </location>
</feature>
<evidence type="ECO:0000313" key="2">
    <source>
        <dbReference type="EMBL" id="TCI07318.1"/>
    </source>
</evidence>
<sequence length="227" mass="25080">MRLAFFLVLLALMSPLPGLVAAQSLRCDPDRDEAQSMREAPRRVVRINGQHTLVVNYRGGAKRFVDAPPYHEELSGLHWYYCGFVPGLKAHLIGMSKDALFSGKLLFDESGRLMDAGHSVYPSPHGTQFLAIEQEDGMDGELWAVYNAAGKKLWSGYAGTLRMEKLNAGPGSKPYEAVESTYESPHWTAQDQLQATQVCGSGLNKGTINLEAKGGRWQWGRSLQCVH</sequence>
<keyword evidence="3" id="KW-1185">Reference proteome</keyword>
<dbReference type="AlphaFoldDB" id="A0A4V2NL59"/>
<feature type="chain" id="PRO_5020798624" description="WG repeat-containing protein" evidence="1">
    <location>
        <begin position="23"/>
        <end position="227"/>
    </location>
</feature>
<proteinExistence type="predicted"/>
<comment type="caution">
    <text evidence="2">The sequence shown here is derived from an EMBL/GenBank/DDBJ whole genome shotgun (WGS) entry which is preliminary data.</text>
</comment>
<evidence type="ECO:0008006" key="4">
    <source>
        <dbReference type="Google" id="ProtNLM"/>
    </source>
</evidence>
<dbReference type="Proteomes" id="UP000291822">
    <property type="component" value="Unassembled WGS sequence"/>
</dbReference>